<organism evidence="2 3">
    <name type="scientific">Pleurodeles waltl</name>
    <name type="common">Iberian ribbed newt</name>
    <dbReference type="NCBI Taxonomy" id="8319"/>
    <lineage>
        <taxon>Eukaryota</taxon>
        <taxon>Metazoa</taxon>
        <taxon>Chordata</taxon>
        <taxon>Craniata</taxon>
        <taxon>Vertebrata</taxon>
        <taxon>Euteleostomi</taxon>
        <taxon>Amphibia</taxon>
        <taxon>Batrachia</taxon>
        <taxon>Caudata</taxon>
        <taxon>Salamandroidea</taxon>
        <taxon>Salamandridae</taxon>
        <taxon>Pleurodelinae</taxon>
        <taxon>Pleurodeles</taxon>
    </lineage>
</organism>
<proteinExistence type="predicted"/>
<feature type="compositionally biased region" description="Low complexity" evidence="1">
    <location>
        <begin position="61"/>
        <end position="72"/>
    </location>
</feature>
<accession>A0AAV7WSL5</accession>
<keyword evidence="3" id="KW-1185">Reference proteome</keyword>
<comment type="caution">
    <text evidence="2">The sequence shown here is derived from an EMBL/GenBank/DDBJ whole genome shotgun (WGS) entry which is preliminary data.</text>
</comment>
<evidence type="ECO:0000256" key="1">
    <source>
        <dbReference type="SAM" id="MobiDB-lite"/>
    </source>
</evidence>
<evidence type="ECO:0000313" key="3">
    <source>
        <dbReference type="Proteomes" id="UP001066276"/>
    </source>
</evidence>
<gene>
    <name evidence="2" type="ORF">NDU88_002525</name>
</gene>
<dbReference type="EMBL" id="JANPWB010000001">
    <property type="protein sequence ID" value="KAJ1214914.1"/>
    <property type="molecule type" value="Genomic_DNA"/>
</dbReference>
<feature type="compositionally biased region" description="Low complexity" evidence="1">
    <location>
        <begin position="11"/>
        <end position="27"/>
    </location>
</feature>
<sequence length="125" mass="12998">MSPTWRAGAVPSSDGPGSTTGSSPSPDWLVGEEVPDRFLSVPGCVCLFRLLQQPDLLPGRGAAGAAWPAAKPHVQPGKGERPPAEERVAAPCLCQPAGESVCSAPVAVWVRAPPPALPRTPHYLF</sequence>
<reference evidence="2" key="1">
    <citation type="journal article" date="2022" name="bioRxiv">
        <title>Sequencing and chromosome-scale assembly of the giantPleurodeles waltlgenome.</title>
        <authorList>
            <person name="Brown T."/>
            <person name="Elewa A."/>
            <person name="Iarovenko S."/>
            <person name="Subramanian E."/>
            <person name="Araus A.J."/>
            <person name="Petzold A."/>
            <person name="Susuki M."/>
            <person name="Suzuki K.-i.T."/>
            <person name="Hayashi T."/>
            <person name="Toyoda A."/>
            <person name="Oliveira C."/>
            <person name="Osipova E."/>
            <person name="Leigh N.D."/>
            <person name="Simon A."/>
            <person name="Yun M.H."/>
        </authorList>
    </citation>
    <scope>NUCLEOTIDE SEQUENCE</scope>
    <source>
        <strain evidence="2">20211129_DDA</strain>
        <tissue evidence="2">Liver</tissue>
    </source>
</reference>
<dbReference type="AlphaFoldDB" id="A0AAV7WSL5"/>
<protein>
    <submittedName>
        <fullName evidence="2">Uncharacterized protein</fullName>
    </submittedName>
</protein>
<evidence type="ECO:0000313" key="2">
    <source>
        <dbReference type="EMBL" id="KAJ1214914.1"/>
    </source>
</evidence>
<name>A0AAV7WSL5_PLEWA</name>
<dbReference type="Proteomes" id="UP001066276">
    <property type="component" value="Chromosome 1_1"/>
</dbReference>
<feature type="region of interest" description="Disordered" evidence="1">
    <location>
        <begin position="1"/>
        <end position="29"/>
    </location>
</feature>
<feature type="region of interest" description="Disordered" evidence="1">
    <location>
        <begin position="61"/>
        <end position="83"/>
    </location>
</feature>